<dbReference type="EnsemblPlants" id="OMERI07G06110.1">
    <property type="protein sequence ID" value="OMERI07G06110.1"/>
    <property type="gene ID" value="OMERI07G06110"/>
</dbReference>
<organism evidence="2">
    <name type="scientific">Oryza meridionalis</name>
    <dbReference type="NCBI Taxonomy" id="40149"/>
    <lineage>
        <taxon>Eukaryota</taxon>
        <taxon>Viridiplantae</taxon>
        <taxon>Streptophyta</taxon>
        <taxon>Embryophyta</taxon>
        <taxon>Tracheophyta</taxon>
        <taxon>Spermatophyta</taxon>
        <taxon>Magnoliopsida</taxon>
        <taxon>Liliopsida</taxon>
        <taxon>Poales</taxon>
        <taxon>Poaceae</taxon>
        <taxon>BOP clade</taxon>
        <taxon>Oryzoideae</taxon>
        <taxon>Oryzeae</taxon>
        <taxon>Oryzinae</taxon>
        <taxon>Oryza</taxon>
    </lineage>
</organism>
<evidence type="ECO:0000313" key="3">
    <source>
        <dbReference type="Proteomes" id="UP000008021"/>
    </source>
</evidence>
<dbReference type="Proteomes" id="UP000008021">
    <property type="component" value="Chromosome 7"/>
</dbReference>
<keyword evidence="3" id="KW-1185">Reference proteome</keyword>
<evidence type="ECO:0000313" key="2">
    <source>
        <dbReference type="EnsemblPlants" id="OMERI07G06110.1"/>
    </source>
</evidence>
<dbReference type="AlphaFoldDB" id="A0A0E0E957"/>
<reference evidence="2" key="2">
    <citation type="submission" date="2018-05" db="EMBL/GenBank/DDBJ databases">
        <title>OmerRS3 (Oryza meridionalis Reference Sequence Version 3).</title>
        <authorList>
            <person name="Zhang J."/>
            <person name="Kudrna D."/>
            <person name="Lee S."/>
            <person name="Talag J."/>
            <person name="Welchert J."/>
            <person name="Wing R.A."/>
        </authorList>
    </citation>
    <scope>NUCLEOTIDE SEQUENCE [LARGE SCALE GENOMIC DNA]</scope>
    <source>
        <strain evidence="2">cv. OR44</strain>
    </source>
</reference>
<feature type="compositionally biased region" description="Low complexity" evidence="1">
    <location>
        <begin position="40"/>
        <end position="49"/>
    </location>
</feature>
<sequence length="70" mass="7491">MLLSSRIENEKTSFDSFKVGAFLRISAPLSPLRPPPPPSHTVSPLHSLPGNCESIPAGGDLTRCNARASY</sequence>
<dbReference type="HOGENOM" id="CLU_2762097_0_0_1"/>
<dbReference type="Gramene" id="OMERI07G06110.1">
    <property type="protein sequence ID" value="OMERI07G06110.1"/>
    <property type="gene ID" value="OMERI07G06110"/>
</dbReference>
<evidence type="ECO:0000256" key="1">
    <source>
        <dbReference type="SAM" id="MobiDB-lite"/>
    </source>
</evidence>
<accession>A0A0E0E957</accession>
<name>A0A0E0E957_9ORYZ</name>
<reference evidence="2" key="1">
    <citation type="submission" date="2015-04" db="UniProtKB">
        <authorList>
            <consortium name="EnsemblPlants"/>
        </authorList>
    </citation>
    <scope>IDENTIFICATION</scope>
</reference>
<proteinExistence type="predicted"/>
<protein>
    <submittedName>
        <fullName evidence="2">Uncharacterized protein</fullName>
    </submittedName>
</protein>
<feature type="region of interest" description="Disordered" evidence="1">
    <location>
        <begin position="30"/>
        <end position="49"/>
    </location>
</feature>